<keyword evidence="5" id="KW-1133">Transmembrane helix</keyword>
<dbReference type="Gene3D" id="2.60.40.2880">
    <property type="entry name" value="MmpS1-5, C-terminal soluble domain"/>
    <property type="match status" value="1"/>
</dbReference>
<evidence type="ECO:0000256" key="3">
    <source>
        <dbReference type="ARBA" id="ARBA00022475"/>
    </source>
</evidence>
<evidence type="ECO:0000256" key="1">
    <source>
        <dbReference type="ARBA" id="ARBA00004236"/>
    </source>
</evidence>
<reference evidence="7 8" key="1">
    <citation type="submission" date="2019-10" db="EMBL/GenBank/DDBJ databases">
        <title>Nonomuraea sp. nov., isolated from Phyllanthus amarus.</title>
        <authorList>
            <person name="Klykleung N."/>
            <person name="Tanasupawat S."/>
        </authorList>
    </citation>
    <scope>NUCLEOTIDE SEQUENCE [LARGE SCALE GENOMIC DNA]</scope>
    <source>
        <strain evidence="7 8">CR1-09</strain>
    </source>
</reference>
<accession>A0A5N6B2H3</accession>
<comment type="caution">
    <text evidence="7">The sequence shown here is derived from an EMBL/GenBank/DDBJ whole genome shotgun (WGS) entry which is preliminary data.</text>
</comment>
<name>A0A5N6B2H3_9ACTN</name>
<dbReference type="Proteomes" id="UP000313066">
    <property type="component" value="Unassembled WGS sequence"/>
</dbReference>
<keyword evidence="3" id="KW-1003">Cell membrane</keyword>
<evidence type="ECO:0000256" key="6">
    <source>
        <dbReference type="ARBA" id="ARBA00023136"/>
    </source>
</evidence>
<dbReference type="GO" id="GO:0005886">
    <property type="term" value="C:plasma membrane"/>
    <property type="evidence" value="ECO:0007669"/>
    <property type="project" value="UniProtKB-SubCell"/>
</dbReference>
<evidence type="ECO:0000256" key="2">
    <source>
        <dbReference type="ARBA" id="ARBA00007531"/>
    </source>
</evidence>
<keyword evidence="6" id="KW-0472">Membrane</keyword>
<evidence type="ECO:0000313" key="7">
    <source>
        <dbReference type="EMBL" id="KAB8174502.1"/>
    </source>
</evidence>
<keyword evidence="4" id="KW-0812">Transmembrane</keyword>
<keyword evidence="8" id="KW-1185">Reference proteome</keyword>
<organism evidence="7 8">
    <name type="scientific">Microbispora catharanthi</name>
    <dbReference type="NCBI Taxonomy" id="1712871"/>
    <lineage>
        <taxon>Bacteria</taxon>
        <taxon>Bacillati</taxon>
        <taxon>Actinomycetota</taxon>
        <taxon>Actinomycetes</taxon>
        <taxon>Streptosporangiales</taxon>
        <taxon>Streptosporangiaceae</taxon>
        <taxon>Microbispora</taxon>
    </lineage>
</organism>
<dbReference type="Pfam" id="PF05423">
    <property type="entry name" value="Mycobact_memb"/>
    <property type="match status" value="1"/>
</dbReference>
<dbReference type="AlphaFoldDB" id="A0A5N6B2H3"/>
<evidence type="ECO:0000313" key="8">
    <source>
        <dbReference type="Proteomes" id="UP000313066"/>
    </source>
</evidence>
<protein>
    <submittedName>
        <fullName evidence="7">Uncharacterized protein</fullName>
    </submittedName>
</protein>
<dbReference type="InterPro" id="IPR008693">
    <property type="entry name" value="MmpS"/>
</dbReference>
<gene>
    <name evidence="7" type="ORF">FH610_040455</name>
</gene>
<dbReference type="InterPro" id="IPR038468">
    <property type="entry name" value="MmpS_C"/>
</dbReference>
<evidence type="ECO:0000256" key="5">
    <source>
        <dbReference type="ARBA" id="ARBA00022989"/>
    </source>
</evidence>
<sequence length="150" mass="15580">MGLILAVIGVLLLLLLGGCFAVVVVAANKGAEEVNKAISQLTPFPSFPVDADGPKHEVVFEAEGDGGADSASNITYTSGFDLKQEAGVSLPFTKSRQLAEGTPTVSLWVQNAADQGTVTCRIKVDGKTVRQAKSTGPYGVCRVQVDSLGE</sequence>
<comment type="subcellular location">
    <subcellularLocation>
        <location evidence="1">Cell membrane</location>
    </subcellularLocation>
</comment>
<evidence type="ECO:0000256" key="4">
    <source>
        <dbReference type="ARBA" id="ARBA00022692"/>
    </source>
</evidence>
<proteinExistence type="inferred from homology"/>
<dbReference type="EMBL" id="VDMA02000038">
    <property type="protein sequence ID" value="KAB8174502.1"/>
    <property type="molecule type" value="Genomic_DNA"/>
</dbReference>
<comment type="similarity">
    <text evidence="2">Belongs to the MmpS family.</text>
</comment>